<reference evidence="1 2" key="1">
    <citation type="submission" date="2018-11" db="EMBL/GenBank/DDBJ databases">
        <authorList>
            <consortium name="Pathogen Informatics"/>
        </authorList>
    </citation>
    <scope>NUCLEOTIDE SEQUENCE [LARGE SCALE GENOMIC DNA]</scope>
</reference>
<evidence type="ECO:0000313" key="1">
    <source>
        <dbReference type="EMBL" id="VDK84512.1"/>
    </source>
</evidence>
<dbReference type="Proteomes" id="UP000271889">
    <property type="component" value="Unassembled WGS sequence"/>
</dbReference>
<dbReference type="AlphaFoldDB" id="A0A3P6T8V4"/>
<proteinExistence type="predicted"/>
<dbReference type="EMBL" id="UYRV01030231">
    <property type="protein sequence ID" value="VDK84512.1"/>
    <property type="molecule type" value="Genomic_DNA"/>
</dbReference>
<keyword evidence="2" id="KW-1185">Reference proteome</keyword>
<name>A0A3P6T8V4_CYLGO</name>
<evidence type="ECO:0000313" key="2">
    <source>
        <dbReference type="Proteomes" id="UP000271889"/>
    </source>
</evidence>
<organism evidence="1 2">
    <name type="scientific">Cylicostephanus goldi</name>
    <name type="common">Nematode worm</name>
    <dbReference type="NCBI Taxonomy" id="71465"/>
    <lineage>
        <taxon>Eukaryota</taxon>
        <taxon>Metazoa</taxon>
        <taxon>Ecdysozoa</taxon>
        <taxon>Nematoda</taxon>
        <taxon>Chromadorea</taxon>
        <taxon>Rhabditida</taxon>
        <taxon>Rhabditina</taxon>
        <taxon>Rhabditomorpha</taxon>
        <taxon>Strongyloidea</taxon>
        <taxon>Strongylidae</taxon>
        <taxon>Cylicostephanus</taxon>
    </lineage>
</organism>
<protein>
    <submittedName>
        <fullName evidence="1">Uncharacterized protein</fullName>
    </submittedName>
</protein>
<accession>A0A3P6T8V4</accession>
<gene>
    <name evidence="1" type="ORF">CGOC_LOCUS8305</name>
</gene>
<sequence length="46" mass="5612">MLKLLRSKYVVVSLIWVVLLRTLRVPVFPRNVQHLLDLWNRKKIKE</sequence>